<feature type="domain" description="Surface lipoprotein assembly modifier C-terminal" evidence="1">
    <location>
        <begin position="152"/>
        <end position="431"/>
    </location>
</feature>
<proteinExistence type="predicted"/>
<dbReference type="Pfam" id="PF04575">
    <property type="entry name" value="SlipAM"/>
    <property type="match status" value="1"/>
</dbReference>
<keyword evidence="3" id="KW-1185">Reference proteome</keyword>
<dbReference type="InterPro" id="IPR007655">
    <property type="entry name" value="Slam_C"/>
</dbReference>
<evidence type="ECO:0000313" key="2">
    <source>
        <dbReference type="EMBL" id="TDT74869.1"/>
    </source>
</evidence>
<protein>
    <submittedName>
        <fullName evidence="2">Uncharacterized protein DUF560</fullName>
    </submittedName>
</protein>
<dbReference type="RefSeq" id="WP_162848055.1">
    <property type="nucleotide sequence ID" value="NZ_SOBH01000002.1"/>
</dbReference>
<reference evidence="2 3" key="1">
    <citation type="submission" date="2019-03" db="EMBL/GenBank/DDBJ databases">
        <title>Genomic Encyclopedia of Archaeal and Bacterial Type Strains, Phase II (KMG-II): from individual species to whole genera.</title>
        <authorList>
            <person name="Goeker M."/>
        </authorList>
    </citation>
    <scope>NUCLEOTIDE SEQUENCE [LARGE SCALE GENOMIC DNA]</scope>
    <source>
        <strain evidence="2 3">DSM 29467</strain>
    </source>
</reference>
<comment type="caution">
    <text evidence="2">The sequence shown here is derived from an EMBL/GenBank/DDBJ whole genome shotgun (WGS) entry which is preliminary data.</text>
</comment>
<evidence type="ECO:0000313" key="3">
    <source>
        <dbReference type="Proteomes" id="UP000294563"/>
    </source>
</evidence>
<dbReference type="AlphaFoldDB" id="A0A4R7LHY7"/>
<organism evidence="2 3">
    <name type="scientific">Litoreibacter halocynthiae</name>
    <dbReference type="NCBI Taxonomy" id="1242689"/>
    <lineage>
        <taxon>Bacteria</taxon>
        <taxon>Pseudomonadati</taxon>
        <taxon>Pseudomonadota</taxon>
        <taxon>Alphaproteobacteria</taxon>
        <taxon>Rhodobacterales</taxon>
        <taxon>Roseobacteraceae</taxon>
        <taxon>Litoreibacter</taxon>
    </lineage>
</organism>
<dbReference type="Proteomes" id="UP000294563">
    <property type="component" value="Unassembled WGS sequence"/>
</dbReference>
<accession>A0A4R7LHY7</accession>
<dbReference type="EMBL" id="SOBH01000002">
    <property type="protein sequence ID" value="TDT74869.1"/>
    <property type="molecule type" value="Genomic_DNA"/>
</dbReference>
<gene>
    <name evidence="2" type="ORF">BDE40_1588</name>
</gene>
<evidence type="ECO:0000259" key="1">
    <source>
        <dbReference type="Pfam" id="PF04575"/>
    </source>
</evidence>
<sequence length="450" mass="48101">MRALLVSQVLVLAGTAGQTAPTVISIAESRDLGFRLLLQKQPLAAKEIALALLQRDAEDVKALLILSRAERLLDNSQQAKHAGKRAWKAATTSEDRFTAAMLTAQAISSSGNKIGAQLWLRRAAEVAPNDKLKSTAVRDLRHVRGTSPLALSLDVSVAPSSNINNGSKSDSIEIFGLPFTLSGDAQALSGVEYSLGASLSYKLPQSGAWSLTAGAAVDAKHYTLSSSAKATAPNVSGSDYAFHQLQFSLSASRPDADRKGATSLYVKTGQNWYGGSVLTRFAGVGLGRQIRSGDRSSLSFNLGAERQWRQDAALRSADVVNFSTTWAHGLKSGSSLWVTGYASDTSSKSTAIAQETFGARIRYAHGKPIFASTNLELSLGYEQKSFDRAQFPFARREDDTVSASATMIFNNLDYMGFAPTAEVSAKRTTSTLGQFDVEDLGVKLGLRSTF</sequence>
<name>A0A4R7LHY7_9RHOB</name>